<keyword evidence="1" id="KW-1133">Transmembrane helix</keyword>
<feature type="transmembrane region" description="Helical" evidence="1">
    <location>
        <begin position="191"/>
        <end position="214"/>
    </location>
</feature>
<sequence>MPVAMAPLAMVFLVRDRPDGLAEGSLLATLYVIGEMVGAPILGTIASPRRLRQHLAAGLAIGGSAFAGVALFRDAPIWLLMILSLIAGAAPAATPGGVQTILTRQFKEADVPFALSVSRVHATVVWSVAPASVGYLALTVAPFTPFLLGALLFLLSASMLIFISAGSGNIQGKKPDSVKKSVTELSRAWPLFLGTAAVNFLVGLGELELVALLSSKGIQVIWAGPLVAGFSVIGVVGTIAFGLGKWPGNHRQQSTWLIVMMCSGTVICAISSNLLPLALGFLFSGLFVPCFMLVRNLALRDLLPEQFHTAGFSVLYASSCVGYVLCGATASVTLKFSQPQTSLIGAAGAVAVITFASFVVERRLASSRQELTATNSFS</sequence>
<dbReference type="Proteomes" id="UP000283128">
    <property type="component" value="Unassembled WGS sequence"/>
</dbReference>
<feature type="transmembrane region" description="Helical" evidence="1">
    <location>
        <begin position="54"/>
        <end position="72"/>
    </location>
</feature>
<accession>A0A3S3UBZ8</accession>
<comment type="caution">
    <text evidence="2">The sequence shown here is derived from an EMBL/GenBank/DDBJ whole genome shotgun (WGS) entry which is preliminary data.</text>
</comment>
<dbReference type="SUPFAM" id="SSF103473">
    <property type="entry name" value="MFS general substrate transporter"/>
    <property type="match status" value="1"/>
</dbReference>
<dbReference type="Gene3D" id="1.20.1250.20">
    <property type="entry name" value="MFS general substrate transporter like domains"/>
    <property type="match status" value="1"/>
</dbReference>
<evidence type="ECO:0000313" key="3">
    <source>
        <dbReference type="Proteomes" id="UP000283128"/>
    </source>
</evidence>
<name>A0A3S3UBZ8_9ACTN</name>
<evidence type="ECO:0000313" key="2">
    <source>
        <dbReference type="EMBL" id="RVU20480.1"/>
    </source>
</evidence>
<proteinExistence type="predicted"/>
<gene>
    <name evidence="2" type="ORF">EOT10_27830</name>
</gene>
<feature type="transmembrane region" description="Helical" evidence="1">
    <location>
        <begin position="255"/>
        <end position="272"/>
    </location>
</feature>
<dbReference type="EMBL" id="RZYA01000015">
    <property type="protein sequence ID" value="RVU20480.1"/>
    <property type="molecule type" value="Genomic_DNA"/>
</dbReference>
<feature type="transmembrane region" description="Helical" evidence="1">
    <location>
        <begin position="147"/>
        <end position="170"/>
    </location>
</feature>
<feature type="transmembrane region" description="Helical" evidence="1">
    <location>
        <begin position="123"/>
        <end position="141"/>
    </location>
</feature>
<feature type="transmembrane region" description="Helical" evidence="1">
    <location>
        <begin position="220"/>
        <end position="243"/>
    </location>
</feature>
<protein>
    <submittedName>
        <fullName evidence="2">MFS transporter</fullName>
    </submittedName>
</protein>
<evidence type="ECO:0000256" key="1">
    <source>
        <dbReference type="SAM" id="Phobius"/>
    </source>
</evidence>
<feature type="transmembrane region" description="Helical" evidence="1">
    <location>
        <begin position="78"/>
        <end position="102"/>
    </location>
</feature>
<dbReference type="InterPro" id="IPR036259">
    <property type="entry name" value="MFS_trans_sf"/>
</dbReference>
<feature type="transmembrane region" description="Helical" evidence="1">
    <location>
        <begin position="20"/>
        <end position="42"/>
    </location>
</feature>
<dbReference type="Pfam" id="PF07690">
    <property type="entry name" value="MFS_1"/>
    <property type="match status" value="1"/>
</dbReference>
<keyword evidence="3" id="KW-1185">Reference proteome</keyword>
<feature type="transmembrane region" description="Helical" evidence="1">
    <location>
        <begin position="342"/>
        <end position="360"/>
    </location>
</feature>
<keyword evidence="1" id="KW-0812">Transmembrane</keyword>
<keyword evidence="1" id="KW-0472">Membrane</keyword>
<dbReference type="InterPro" id="IPR011701">
    <property type="entry name" value="MFS"/>
</dbReference>
<feature type="transmembrane region" description="Helical" evidence="1">
    <location>
        <begin position="310"/>
        <end position="330"/>
    </location>
</feature>
<dbReference type="GO" id="GO:0022857">
    <property type="term" value="F:transmembrane transporter activity"/>
    <property type="evidence" value="ECO:0007669"/>
    <property type="project" value="InterPro"/>
</dbReference>
<feature type="transmembrane region" description="Helical" evidence="1">
    <location>
        <begin position="278"/>
        <end position="298"/>
    </location>
</feature>
<dbReference type="OrthoDB" id="3541730at2"/>
<organism evidence="2 3">
    <name type="scientific">Streptomyces antnestii</name>
    <dbReference type="NCBI Taxonomy" id="2494256"/>
    <lineage>
        <taxon>Bacteria</taxon>
        <taxon>Bacillati</taxon>
        <taxon>Actinomycetota</taxon>
        <taxon>Actinomycetes</taxon>
        <taxon>Kitasatosporales</taxon>
        <taxon>Streptomycetaceae</taxon>
        <taxon>Streptomyces</taxon>
    </lineage>
</organism>
<dbReference type="AlphaFoldDB" id="A0A3S3UBZ8"/>
<reference evidence="2 3" key="1">
    <citation type="submission" date="2019-01" db="EMBL/GenBank/DDBJ databases">
        <title>Genome sequences of Streptomyces and Rhizobium isolates collected from root and soil.</title>
        <authorList>
            <person name="Chhettri S."/>
            <person name="Sevigny J.L."/>
            <person name="Sen A."/>
            <person name="Ennis N."/>
            <person name="Tisa L."/>
        </authorList>
    </citation>
    <scope>NUCLEOTIDE SEQUENCE [LARGE SCALE GENOMIC DNA]</scope>
    <source>
        <strain evidence="2 3">San01</strain>
    </source>
</reference>